<dbReference type="Pfam" id="PF00046">
    <property type="entry name" value="Homeodomain"/>
    <property type="match status" value="1"/>
</dbReference>
<comment type="caution">
    <text evidence="8">The sequence shown here is derived from an EMBL/GenBank/DDBJ whole genome shotgun (WGS) entry which is preliminary data.</text>
</comment>
<evidence type="ECO:0000259" key="7">
    <source>
        <dbReference type="PROSITE" id="PS50071"/>
    </source>
</evidence>
<feature type="domain" description="Homeobox" evidence="7">
    <location>
        <begin position="182"/>
        <end position="242"/>
    </location>
</feature>
<evidence type="ECO:0000256" key="5">
    <source>
        <dbReference type="RuleBase" id="RU000682"/>
    </source>
</evidence>
<feature type="compositionally biased region" description="Low complexity" evidence="6">
    <location>
        <begin position="162"/>
        <end position="172"/>
    </location>
</feature>
<dbReference type="EMBL" id="CAJNOR010000929">
    <property type="protein sequence ID" value="CAF1038674.1"/>
    <property type="molecule type" value="Genomic_DNA"/>
</dbReference>
<keyword evidence="1 4" id="KW-0238">DNA-binding</keyword>
<evidence type="ECO:0000256" key="3">
    <source>
        <dbReference type="ARBA" id="ARBA00023242"/>
    </source>
</evidence>
<reference evidence="8" key="1">
    <citation type="submission" date="2021-02" db="EMBL/GenBank/DDBJ databases">
        <authorList>
            <person name="Nowell W R."/>
        </authorList>
    </citation>
    <scope>NUCLEOTIDE SEQUENCE</scope>
</reference>
<keyword evidence="2 4" id="KW-0371">Homeobox</keyword>
<dbReference type="SMART" id="SM00389">
    <property type="entry name" value="HOX"/>
    <property type="match status" value="1"/>
</dbReference>
<dbReference type="InterPro" id="IPR001356">
    <property type="entry name" value="HD"/>
</dbReference>
<dbReference type="Proteomes" id="UP000663852">
    <property type="component" value="Unassembled WGS sequence"/>
</dbReference>
<dbReference type="CDD" id="cd00086">
    <property type="entry name" value="homeodomain"/>
    <property type="match status" value="1"/>
</dbReference>
<keyword evidence="10" id="KW-1185">Reference proteome</keyword>
<name>A0A814BW66_ADIRI</name>
<keyword evidence="3 4" id="KW-0539">Nucleus</keyword>
<proteinExistence type="predicted"/>
<dbReference type="OrthoDB" id="6159439at2759"/>
<protein>
    <recommendedName>
        <fullName evidence="7">Homeobox domain-containing protein</fullName>
    </recommendedName>
</protein>
<evidence type="ECO:0000256" key="4">
    <source>
        <dbReference type="PROSITE-ProRule" id="PRU00108"/>
    </source>
</evidence>
<feature type="DNA-binding region" description="Homeobox" evidence="4">
    <location>
        <begin position="184"/>
        <end position="243"/>
    </location>
</feature>
<gene>
    <name evidence="8" type="ORF">EDS130_LOCUS11498</name>
    <name evidence="9" type="ORF">XAT740_LOCUS15142</name>
</gene>
<dbReference type="Proteomes" id="UP000663828">
    <property type="component" value="Unassembled WGS sequence"/>
</dbReference>
<dbReference type="GO" id="GO:0000978">
    <property type="term" value="F:RNA polymerase II cis-regulatory region sequence-specific DNA binding"/>
    <property type="evidence" value="ECO:0007669"/>
    <property type="project" value="TreeGrafter"/>
</dbReference>
<dbReference type="InterPro" id="IPR050255">
    <property type="entry name" value="POU_domain_TF"/>
</dbReference>
<accession>A0A814BW66</accession>
<dbReference type="EMBL" id="CAJNOJ010000042">
    <property type="protein sequence ID" value="CAF0934882.1"/>
    <property type="molecule type" value="Genomic_DNA"/>
</dbReference>
<comment type="subcellular location">
    <subcellularLocation>
        <location evidence="4 5">Nucleus</location>
    </subcellularLocation>
</comment>
<evidence type="ECO:0000313" key="11">
    <source>
        <dbReference type="Proteomes" id="UP000663852"/>
    </source>
</evidence>
<dbReference type="GO" id="GO:0000981">
    <property type="term" value="F:DNA-binding transcription factor activity, RNA polymerase II-specific"/>
    <property type="evidence" value="ECO:0007669"/>
    <property type="project" value="TreeGrafter"/>
</dbReference>
<feature type="region of interest" description="Disordered" evidence="6">
    <location>
        <begin position="162"/>
        <end position="187"/>
    </location>
</feature>
<dbReference type="InterPro" id="IPR009057">
    <property type="entry name" value="Homeodomain-like_sf"/>
</dbReference>
<evidence type="ECO:0000256" key="1">
    <source>
        <dbReference type="ARBA" id="ARBA00023125"/>
    </source>
</evidence>
<evidence type="ECO:0000313" key="9">
    <source>
        <dbReference type="EMBL" id="CAF1038674.1"/>
    </source>
</evidence>
<evidence type="ECO:0000256" key="6">
    <source>
        <dbReference type="SAM" id="MobiDB-lite"/>
    </source>
</evidence>
<sequence length="244" mass="27761">MFALGFTMEELMFPENYQSNVLFNIEVDCFINKLDQVTSAYENNEQIVIDDDEDDDWFTIKQLNSKISSSEDNFNSLNDQTLLLLTINSDSYHFGQIKSAVEHDDSMASNSSIHIVQEKTVDSSSNDLSTRTSSAATTTMINQQQNKYLMFKSTSSLSFSTQSSTSVTSTSTDEMSPQSSHSRRRRKRTIFSAADIEYLKGAFIQNPKPSQQDIAVLSEQLGHDSYVIRVWFYNKRQASKKRII</sequence>
<dbReference type="GO" id="GO:0005634">
    <property type="term" value="C:nucleus"/>
    <property type="evidence" value="ECO:0007669"/>
    <property type="project" value="UniProtKB-SubCell"/>
</dbReference>
<dbReference type="AlphaFoldDB" id="A0A814BW66"/>
<dbReference type="PROSITE" id="PS50071">
    <property type="entry name" value="HOMEOBOX_2"/>
    <property type="match status" value="1"/>
</dbReference>
<dbReference type="Gene3D" id="1.10.10.60">
    <property type="entry name" value="Homeodomain-like"/>
    <property type="match status" value="1"/>
</dbReference>
<evidence type="ECO:0000313" key="10">
    <source>
        <dbReference type="Proteomes" id="UP000663828"/>
    </source>
</evidence>
<dbReference type="PANTHER" id="PTHR11636">
    <property type="entry name" value="POU DOMAIN"/>
    <property type="match status" value="1"/>
</dbReference>
<dbReference type="SUPFAM" id="SSF46689">
    <property type="entry name" value="Homeodomain-like"/>
    <property type="match status" value="1"/>
</dbReference>
<evidence type="ECO:0000256" key="2">
    <source>
        <dbReference type="ARBA" id="ARBA00023155"/>
    </source>
</evidence>
<evidence type="ECO:0000313" key="8">
    <source>
        <dbReference type="EMBL" id="CAF0934882.1"/>
    </source>
</evidence>
<organism evidence="8 11">
    <name type="scientific">Adineta ricciae</name>
    <name type="common">Rotifer</name>
    <dbReference type="NCBI Taxonomy" id="249248"/>
    <lineage>
        <taxon>Eukaryota</taxon>
        <taxon>Metazoa</taxon>
        <taxon>Spiralia</taxon>
        <taxon>Gnathifera</taxon>
        <taxon>Rotifera</taxon>
        <taxon>Eurotatoria</taxon>
        <taxon>Bdelloidea</taxon>
        <taxon>Adinetida</taxon>
        <taxon>Adinetidae</taxon>
        <taxon>Adineta</taxon>
    </lineage>
</organism>